<reference evidence="2 3" key="1">
    <citation type="submission" date="2019-08" db="EMBL/GenBank/DDBJ databases">
        <title>A chromosome-level genome assembly, high-density linkage maps, and genome scans reveal the genomic architecture of hybrid incompatibilities underlying speciation via character displacement in darters (Percidae: Etheostominae).</title>
        <authorList>
            <person name="Moran R.L."/>
            <person name="Catchen J.M."/>
            <person name="Fuller R.C."/>
        </authorList>
    </citation>
    <scope>NUCLEOTIDE SEQUENCE [LARGE SCALE GENOMIC DNA]</scope>
    <source>
        <strain evidence="2">EspeVRDwgs_2016</strain>
        <tissue evidence="2">Muscle</tissue>
    </source>
</reference>
<comment type="caution">
    <text evidence="2">The sequence shown here is derived from an EMBL/GenBank/DDBJ whole genome shotgun (WGS) entry which is preliminary data.</text>
</comment>
<organism evidence="2 3">
    <name type="scientific">Etheostoma spectabile</name>
    <name type="common">orangethroat darter</name>
    <dbReference type="NCBI Taxonomy" id="54343"/>
    <lineage>
        <taxon>Eukaryota</taxon>
        <taxon>Metazoa</taxon>
        <taxon>Chordata</taxon>
        <taxon>Craniata</taxon>
        <taxon>Vertebrata</taxon>
        <taxon>Euteleostomi</taxon>
        <taxon>Actinopterygii</taxon>
        <taxon>Neopterygii</taxon>
        <taxon>Teleostei</taxon>
        <taxon>Neoteleostei</taxon>
        <taxon>Acanthomorphata</taxon>
        <taxon>Eupercaria</taxon>
        <taxon>Perciformes</taxon>
        <taxon>Percoidei</taxon>
        <taxon>Percidae</taxon>
        <taxon>Etheostomatinae</taxon>
        <taxon>Etheostoma</taxon>
    </lineage>
</organism>
<dbReference type="EMBL" id="VOFY01000009">
    <property type="protein sequence ID" value="KAA8589407.1"/>
    <property type="molecule type" value="Genomic_DNA"/>
</dbReference>
<evidence type="ECO:0000256" key="1">
    <source>
        <dbReference type="SAM" id="MobiDB-lite"/>
    </source>
</evidence>
<accession>A0A5J5D5Q6</accession>
<proteinExistence type="predicted"/>
<evidence type="ECO:0000313" key="2">
    <source>
        <dbReference type="EMBL" id="KAA8589407.1"/>
    </source>
</evidence>
<name>A0A5J5D5Q6_9PERO</name>
<evidence type="ECO:0000313" key="3">
    <source>
        <dbReference type="Proteomes" id="UP000327493"/>
    </source>
</evidence>
<keyword evidence="3" id="KW-1185">Reference proteome</keyword>
<sequence length="148" mass="16332">MFEVMCVTAAAHSRAAQLPATPIRTMQWRRRHCCPIKMTWTVKRSLFGPMWPASSRWLCSHPLLVFSHQDWLPGRSGPRENPLATPSGASAAQKEKQPEQLPEEPWRENGYVAPKPLLNLSSQQGMGQGGGSRRGRGARMGVMGSGTP</sequence>
<dbReference type="Proteomes" id="UP000327493">
    <property type="component" value="Chromosome 9"/>
</dbReference>
<dbReference type="AlphaFoldDB" id="A0A5J5D5Q6"/>
<feature type="region of interest" description="Disordered" evidence="1">
    <location>
        <begin position="70"/>
        <end position="148"/>
    </location>
</feature>
<protein>
    <submittedName>
        <fullName evidence="2">Uncharacterized protein</fullName>
    </submittedName>
</protein>
<gene>
    <name evidence="2" type="ORF">FQN60_012772</name>
</gene>